<name>A0A9D1UZI3_9BACT</name>
<protein>
    <submittedName>
        <fullName evidence="4">Zeta toxin family protein</fullName>
    </submittedName>
</protein>
<evidence type="ECO:0000313" key="4">
    <source>
        <dbReference type="EMBL" id="HIX03395.1"/>
    </source>
</evidence>
<keyword evidence="2" id="KW-0067">ATP-binding</keyword>
<dbReference type="PANTHER" id="PTHR39206:SF1">
    <property type="entry name" value="SLL8004 PROTEIN"/>
    <property type="match status" value="1"/>
</dbReference>
<evidence type="ECO:0000313" key="5">
    <source>
        <dbReference type="Proteomes" id="UP000824202"/>
    </source>
</evidence>
<dbReference type="Pfam" id="PF06414">
    <property type="entry name" value="Zeta_toxin"/>
    <property type="match status" value="1"/>
</dbReference>
<accession>A0A9D1UZI3</accession>
<gene>
    <name evidence="4" type="ORF">H9863_04665</name>
</gene>
<evidence type="ECO:0000259" key="3">
    <source>
        <dbReference type="Pfam" id="PF06414"/>
    </source>
</evidence>
<organism evidence="4 5">
    <name type="scientific">Candidatus Odoribacter faecigallinarum</name>
    <dbReference type="NCBI Taxonomy" id="2838706"/>
    <lineage>
        <taxon>Bacteria</taxon>
        <taxon>Pseudomonadati</taxon>
        <taxon>Bacteroidota</taxon>
        <taxon>Bacteroidia</taxon>
        <taxon>Bacteroidales</taxon>
        <taxon>Odoribacteraceae</taxon>
        <taxon>Odoribacter</taxon>
    </lineage>
</organism>
<dbReference type="EMBL" id="DXFT01000091">
    <property type="protein sequence ID" value="HIX03395.1"/>
    <property type="molecule type" value="Genomic_DNA"/>
</dbReference>
<dbReference type="GO" id="GO:0016301">
    <property type="term" value="F:kinase activity"/>
    <property type="evidence" value="ECO:0007669"/>
    <property type="project" value="InterPro"/>
</dbReference>
<evidence type="ECO:0000256" key="1">
    <source>
        <dbReference type="ARBA" id="ARBA00022741"/>
    </source>
</evidence>
<reference evidence="4" key="1">
    <citation type="journal article" date="2021" name="PeerJ">
        <title>Extensive microbial diversity within the chicken gut microbiome revealed by metagenomics and culture.</title>
        <authorList>
            <person name="Gilroy R."/>
            <person name="Ravi A."/>
            <person name="Getino M."/>
            <person name="Pursley I."/>
            <person name="Horton D.L."/>
            <person name="Alikhan N.F."/>
            <person name="Baker D."/>
            <person name="Gharbi K."/>
            <person name="Hall N."/>
            <person name="Watson M."/>
            <person name="Adriaenssens E.M."/>
            <person name="Foster-Nyarko E."/>
            <person name="Jarju S."/>
            <person name="Secka A."/>
            <person name="Antonio M."/>
            <person name="Oren A."/>
            <person name="Chaudhuri R.R."/>
            <person name="La Ragione R."/>
            <person name="Hildebrand F."/>
            <person name="Pallen M.J."/>
        </authorList>
    </citation>
    <scope>NUCLEOTIDE SEQUENCE</scope>
    <source>
        <strain evidence="4">23274</strain>
    </source>
</reference>
<dbReference type="AlphaFoldDB" id="A0A9D1UZI3"/>
<feature type="domain" description="Zeta toxin" evidence="3">
    <location>
        <begin position="4"/>
        <end position="164"/>
    </location>
</feature>
<dbReference type="InterPro" id="IPR027417">
    <property type="entry name" value="P-loop_NTPase"/>
</dbReference>
<comment type="caution">
    <text evidence="4">The sequence shown here is derived from an EMBL/GenBank/DDBJ whole genome shotgun (WGS) entry which is preliminary data.</text>
</comment>
<reference evidence="4" key="2">
    <citation type="submission" date="2021-04" db="EMBL/GenBank/DDBJ databases">
        <authorList>
            <person name="Gilroy R."/>
        </authorList>
    </citation>
    <scope>NUCLEOTIDE SEQUENCE</scope>
    <source>
        <strain evidence="4">23274</strain>
    </source>
</reference>
<sequence length="200" mass="22832">MHKSERLPEMIVIAGPNGSGKTSVTQKFLQHEWASGTIYINPDEVANYKFGDWNSREAVIKAAVYCAEWREKCLKEHQSFVFETVMSAEDKVDFIIRAKAAGFFIRLFFISTSHPSINAARIANRVMNGGHDVPITKIISRYYKSIANCKTVASVVDRLYVYDNSIDGEDARLQFRLQKGEMKKRYVTEITDWAQVLLPE</sequence>
<dbReference type="GO" id="GO:0005524">
    <property type="term" value="F:ATP binding"/>
    <property type="evidence" value="ECO:0007669"/>
    <property type="project" value="UniProtKB-KW"/>
</dbReference>
<keyword evidence="1" id="KW-0547">Nucleotide-binding</keyword>
<dbReference type="PANTHER" id="PTHR39206">
    <property type="entry name" value="SLL8004 PROTEIN"/>
    <property type="match status" value="1"/>
</dbReference>
<dbReference type="SUPFAM" id="SSF52540">
    <property type="entry name" value="P-loop containing nucleoside triphosphate hydrolases"/>
    <property type="match status" value="1"/>
</dbReference>
<dbReference type="Gene3D" id="3.40.50.300">
    <property type="entry name" value="P-loop containing nucleotide triphosphate hydrolases"/>
    <property type="match status" value="1"/>
</dbReference>
<dbReference type="InterPro" id="IPR010488">
    <property type="entry name" value="Zeta_toxin_domain"/>
</dbReference>
<evidence type="ECO:0000256" key="2">
    <source>
        <dbReference type="ARBA" id="ARBA00022840"/>
    </source>
</evidence>
<proteinExistence type="predicted"/>
<dbReference type="Proteomes" id="UP000824202">
    <property type="component" value="Unassembled WGS sequence"/>
</dbReference>